<dbReference type="Proteomes" id="UP000275473">
    <property type="component" value="Unassembled WGS sequence"/>
</dbReference>
<proteinExistence type="inferred from homology"/>
<gene>
    <name evidence="7" type="ORF">EEX84_06245</name>
</gene>
<keyword evidence="4" id="KW-0067">ATP-binding</keyword>
<evidence type="ECO:0000313" key="7">
    <source>
        <dbReference type="EMBL" id="RNF40340.1"/>
    </source>
</evidence>
<dbReference type="GO" id="GO:0004467">
    <property type="term" value="F:long-chain fatty acid-CoA ligase activity"/>
    <property type="evidence" value="ECO:0007669"/>
    <property type="project" value="TreeGrafter"/>
</dbReference>
<dbReference type="InterPro" id="IPR025110">
    <property type="entry name" value="AMP-bd_C"/>
</dbReference>
<dbReference type="InterPro" id="IPR042099">
    <property type="entry name" value="ANL_N_sf"/>
</dbReference>
<keyword evidence="3" id="KW-0547">Nucleotide-binding</keyword>
<evidence type="ECO:0000259" key="6">
    <source>
        <dbReference type="Pfam" id="PF13193"/>
    </source>
</evidence>
<dbReference type="InterPro" id="IPR020845">
    <property type="entry name" value="AMP-binding_CS"/>
</dbReference>
<dbReference type="Gene3D" id="3.30.300.30">
    <property type="match status" value="1"/>
</dbReference>
<dbReference type="PANTHER" id="PTHR43107">
    <property type="entry name" value="LONG-CHAIN FATTY ACID TRANSPORT PROTEIN"/>
    <property type="match status" value="1"/>
</dbReference>
<dbReference type="PANTHER" id="PTHR43107:SF15">
    <property type="entry name" value="FATTY ACID TRANSPORT PROTEIN 3, ISOFORM A"/>
    <property type="match status" value="1"/>
</dbReference>
<dbReference type="OrthoDB" id="9778383at2"/>
<name>A0A3M8PAT7_9BACL</name>
<reference evidence="7 8" key="1">
    <citation type="journal article" date="2018" name="Int. J. Syst. Evol. Microbiol.">
        <title>Planococcus salinus sp. nov., a moderately halophilic bacterium isolated from a saline-alkali soil.</title>
        <authorList>
            <person name="Gan L."/>
        </authorList>
    </citation>
    <scope>NUCLEOTIDE SEQUENCE [LARGE SCALE GENOMIC DNA]</scope>
    <source>
        <strain evidence="7 8">LCB217</strain>
    </source>
</reference>
<dbReference type="Gene3D" id="3.40.50.12780">
    <property type="entry name" value="N-terminal domain of ligase-like"/>
    <property type="match status" value="1"/>
</dbReference>
<comment type="caution">
    <text evidence="7">The sequence shown here is derived from an EMBL/GenBank/DDBJ whole genome shotgun (WGS) entry which is preliminary data.</text>
</comment>
<dbReference type="Gene3D" id="3.40.50.980">
    <property type="match status" value="2"/>
</dbReference>
<evidence type="ECO:0000313" key="8">
    <source>
        <dbReference type="Proteomes" id="UP000275473"/>
    </source>
</evidence>
<evidence type="ECO:0000256" key="3">
    <source>
        <dbReference type="ARBA" id="ARBA00022741"/>
    </source>
</evidence>
<protein>
    <submittedName>
        <fullName evidence="7">Acyl-CoA synthetase</fullName>
    </submittedName>
</protein>
<feature type="domain" description="AMP-dependent synthetase/ligase" evidence="5">
    <location>
        <begin position="12"/>
        <end position="411"/>
    </location>
</feature>
<comment type="similarity">
    <text evidence="1">Belongs to the ATP-dependent AMP-binding enzyme family.</text>
</comment>
<dbReference type="PROSITE" id="PS00455">
    <property type="entry name" value="AMP_BINDING"/>
    <property type="match status" value="1"/>
</dbReference>
<dbReference type="EMBL" id="RIAX01000003">
    <property type="protein sequence ID" value="RNF40340.1"/>
    <property type="molecule type" value="Genomic_DNA"/>
</dbReference>
<dbReference type="GO" id="GO:0005524">
    <property type="term" value="F:ATP binding"/>
    <property type="evidence" value="ECO:0007669"/>
    <property type="project" value="UniProtKB-KW"/>
</dbReference>
<sequence length="565" mass="64745">MIQDEHVVVKKLEEWAEIKGEKNFFYYGENDFNVSYREFNELTNSIGHSFQNLGLDKGDRISVFMKNAYICSLSMFGIWKAGGVYAPINFNYTGKSLSYLINDTDPVILLVERGLLQEFQAIKQDLTNKNLKVIVYDPKESDHDYEAELMSGDIEELGTIPFESLFEGDKSNVKLELDYSDMASIIYTSGTTGLPKGVVQSHRWLYGYAFYYGKMLTQEDVIYNDLPLYHVGGAFFNITRAVFVGCEVAVWDKFSSNHFWDRIKISQSTSAVLVGVMTTWLMNAKETDNDRNNTLNKVHIQPLPSFHHELAKRFGFDFILAGFGQTEAGFGICGLIKELDEETGTPSSYYRGHSRKKMTEIAEQLGLEVRHGTEAIEKGYLGKPGIFFEATILNEKDEECAAGEIGELAIRPKLPSIILSEYFRKKEETLKVFKNLWFHTGDSAYRDAEGGYYFVDRQGSILKVKGEKFSSYQVEDLIYEHPSIQMSAVFPIPAEYGDEIVVYAVIENGQSLNEEEFRQWIEQKIPKYMWPKYIRFVEDIPKTLTNKIQKFKLKEEILKELQGAE</sequence>
<dbReference type="InterPro" id="IPR000873">
    <property type="entry name" value="AMP-dep_synth/lig_dom"/>
</dbReference>
<dbReference type="GO" id="GO:0005886">
    <property type="term" value="C:plasma membrane"/>
    <property type="evidence" value="ECO:0007669"/>
    <property type="project" value="TreeGrafter"/>
</dbReference>
<dbReference type="Pfam" id="PF00501">
    <property type="entry name" value="AMP-binding"/>
    <property type="match status" value="1"/>
</dbReference>
<accession>A0A3M8PAT7</accession>
<evidence type="ECO:0000256" key="2">
    <source>
        <dbReference type="ARBA" id="ARBA00022598"/>
    </source>
</evidence>
<dbReference type="AlphaFoldDB" id="A0A3M8PAT7"/>
<organism evidence="7 8">
    <name type="scientific">Planococcus salinus</name>
    <dbReference type="NCBI Taxonomy" id="1848460"/>
    <lineage>
        <taxon>Bacteria</taxon>
        <taxon>Bacillati</taxon>
        <taxon>Bacillota</taxon>
        <taxon>Bacilli</taxon>
        <taxon>Bacillales</taxon>
        <taxon>Caryophanaceae</taxon>
        <taxon>Planococcus</taxon>
    </lineage>
</organism>
<dbReference type="InterPro" id="IPR045851">
    <property type="entry name" value="AMP-bd_C_sf"/>
</dbReference>
<dbReference type="GO" id="GO:0005324">
    <property type="term" value="F:long-chain fatty acid transmembrane transporter activity"/>
    <property type="evidence" value="ECO:0007669"/>
    <property type="project" value="TreeGrafter"/>
</dbReference>
<evidence type="ECO:0000256" key="1">
    <source>
        <dbReference type="ARBA" id="ARBA00006432"/>
    </source>
</evidence>
<keyword evidence="2" id="KW-0436">Ligase</keyword>
<dbReference type="SUPFAM" id="SSF56801">
    <property type="entry name" value="Acetyl-CoA synthetase-like"/>
    <property type="match status" value="1"/>
</dbReference>
<evidence type="ECO:0000259" key="5">
    <source>
        <dbReference type="Pfam" id="PF00501"/>
    </source>
</evidence>
<dbReference type="Pfam" id="PF13193">
    <property type="entry name" value="AMP-binding_C"/>
    <property type="match status" value="1"/>
</dbReference>
<feature type="domain" description="AMP-binding enzyme C-terminal" evidence="6">
    <location>
        <begin position="473"/>
        <end position="547"/>
    </location>
</feature>
<dbReference type="GO" id="GO:0044539">
    <property type="term" value="P:long-chain fatty acid import into cell"/>
    <property type="evidence" value="ECO:0007669"/>
    <property type="project" value="TreeGrafter"/>
</dbReference>
<evidence type="ECO:0000256" key="4">
    <source>
        <dbReference type="ARBA" id="ARBA00022840"/>
    </source>
</evidence>
<keyword evidence="8" id="KW-1185">Reference proteome</keyword>